<evidence type="ECO:0000313" key="1">
    <source>
        <dbReference type="EMBL" id="OQE56551.1"/>
    </source>
</evidence>
<dbReference type="Proteomes" id="UP000191691">
    <property type="component" value="Unassembled WGS sequence"/>
</dbReference>
<dbReference type="EMBL" id="MOOB01000411">
    <property type="protein sequence ID" value="OQE56551.1"/>
    <property type="molecule type" value="Genomic_DNA"/>
</dbReference>
<keyword evidence="2" id="KW-1185">Reference proteome</keyword>
<dbReference type="AlphaFoldDB" id="A0A1V6W0Y9"/>
<name>A0A1V6W0Y9_PENNA</name>
<gene>
    <name evidence="1" type="ORF">PENNAL_c0411G09824</name>
</gene>
<protein>
    <submittedName>
        <fullName evidence="1">Uncharacterized protein</fullName>
    </submittedName>
</protein>
<comment type="caution">
    <text evidence="1">The sequence shown here is derived from an EMBL/GenBank/DDBJ whole genome shotgun (WGS) entry which is preliminary data.</text>
</comment>
<proteinExistence type="predicted"/>
<evidence type="ECO:0000313" key="2">
    <source>
        <dbReference type="Proteomes" id="UP000191691"/>
    </source>
</evidence>
<sequence>MGLEIFAYDIESTMIDTFIHVGHAAHGFALSYFTPAYGRAVDRSP</sequence>
<reference evidence="2" key="1">
    <citation type="journal article" date="2017" name="Nat. Microbiol.">
        <title>Global analysis of biosynthetic gene clusters reveals vast potential of secondary metabolite production in Penicillium species.</title>
        <authorList>
            <person name="Nielsen J.C."/>
            <person name="Grijseels S."/>
            <person name="Prigent S."/>
            <person name="Ji B."/>
            <person name="Dainat J."/>
            <person name="Nielsen K.F."/>
            <person name="Frisvad J.C."/>
            <person name="Workman M."/>
            <person name="Nielsen J."/>
        </authorList>
    </citation>
    <scope>NUCLEOTIDE SEQUENCE [LARGE SCALE GENOMIC DNA]</scope>
    <source>
        <strain evidence="2">IBT 13039</strain>
    </source>
</reference>
<accession>A0A1V6W0Y9</accession>
<organism evidence="1 2">
    <name type="scientific">Penicillium nalgiovense</name>
    <dbReference type="NCBI Taxonomy" id="60175"/>
    <lineage>
        <taxon>Eukaryota</taxon>
        <taxon>Fungi</taxon>
        <taxon>Dikarya</taxon>
        <taxon>Ascomycota</taxon>
        <taxon>Pezizomycotina</taxon>
        <taxon>Eurotiomycetes</taxon>
        <taxon>Eurotiomycetidae</taxon>
        <taxon>Eurotiales</taxon>
        <taxon>Aspergillaceae</taxon>
        <taxon>Penicillium</taxon>
    </lineage>
</organism>
<feature type="non-terminal residue" evidence="1">
    <location>
        <position position="45"/>
    </location>
</feature>